<protein>
    <submittedName>
        <fullName evidence="3">VOC family protein</fullName>
    </submittedName>
</protein>
<comment type="caution">
    <text evidence="3">The sequence shown here is derived from an EMBL/GenBank/DDBJ whole genome shotgun (WGS) entry which is preliminary data.</text>
</comment>
<dbReference type="EMBL" id="JBEWLZ010000008">
    <property type="protein sequence ID" value="MET1490954.1"/>
    <property type="molecule type" value="Genomic_DNA"/>
</dbReference>
<dbReference type="RefSeq" id="WP_345924728.1">
    <property type="nucleotide sequence ID" value="NZ_JBDIVF010000002.1"/>
</dbReference>
<dbReference type="PROSITE" id="PS51819">
    <property type="entry name" value="VOC"/>
    <property type="match status" value="2"/>
</dbReference>
<evidence type="ECO:0000259" key="2">
    <source>
        <dbReference type="PROSITE" id="PS51819"/>
    </source>
</evidence>
<dbReference type="SUPFAM" id="SSF54593">
    <property type="entry name" value="Glyoxalase/Bleomycin resistance protein/Dihydroxybiphenyl dioxygenase"/>
    <property type="match status" value="2"/>
</dbReference>
<organism evidence="3 4">
    <name type="scientific">Uliginosibacterium paludis</name>
    <dbReference type="NCBI Taxonomy" id="1615952"/>
    <lineage>
        <taxon>Bacteria</taxon>
        <taxon>Pseudomonadati</taxon>
        <taxon>Pseudomonadota</taxon>
        <taxon>Betaproteobacteria</taxon>
        <taxon>Rhodocyclales</taxon>
        <taxon>Zoogloeaceae</taxon>
        <taxon>Uliginosibacterium</taxon>
    </lineage>
</organism>
<sequence length="279" mass="30693">MTIYQGIEHVAIFSPDSTRLRDWYASMLDMKCILDNGKGVYFMLMADGSMIELVSGDEPSRAGNKPQVKDAGLRHIALAVSEHDFGAAVHRLVESGVEIVGESPRQFPEGMATFHFRDPDGNILHLISRPNRLSLGIAPQLADAPRNTLIQGIEHTCIMARNPETLRQWYIDALGFQLIVRDDGHGTAFVLGADGRSIIEFIQAETDKGIEPVKALGIRHIAIRVSQADAASAAARLKPMGVEVVEDYVARPDGVHLFFFRDPEGNILHLVGRPQPLAR</sequence>
<dbReference type="CDD" id="cd06587">
    <property type="entry name" value="VOC"/>
    <property type="match status" value="2"/>
</dbReference>
<keyword evidence="1" id="KW-0479">Metal-binding</keyword>
<proteinExistence type="predicted"/>
<dbReference type="Gene3D" id="3.10.180.10">
    <property type="entry name" value="2,3-Dihydroxybiphenyl 1,2-Dioxygenase, domain 1"/>
    <property type="match status" value="2"/>
</dbReference>
<reference evidence="3 4" key="1">
    <citation type="submission" date="2024-07" db="EMBL/GenBank/DDBJ databases">
        <title>Uliginosibacterium paludis KCTC:42655.</title>
        <authorList>
            <person name="Kim M.K."/>
        </authorList>
    </citation>
    <scope>NUCLEOTIDE SEQUENCE [LARGE SCALE GENOMIC DNA]</scope>
    <source>
        <strain evidence="3 4">KCTC 42655</strain>
    </source>
</reference>
<accession>A0ABV2CSR1</accession>
<dbReference type="InterPro" id="IPR004360">
    <property type="entry name" value="Glyas_Fos-R_dOase_dom"/>
</dbReference>
<dbReference type="InterPro" id="IPR051785">
    <property type="entry name" value="MMCE/EMCE_epimerase"/>
</dbReference>
<evidence type="ECO:0000313" key="3">
    <source>
        <dbReference type="EMBL" id="MET1490954.1"/>
    </source>
</evidence>
<dbReference type="InterPro" id="IPR029068">
    <property type="entry name" value="Glyas_Bleomycin-R_OHBP_Dase"/>
</dbReference>
<dbReference type="Pfam" id="PF00903">
    <property type="entry name" value="Glyoxalase"/>
    <property type="match status" value="2"/>
</dbReference>
<dbReference type="PANTHER" id="PTHR43048">
    <property type="entry name" value="METHYLMALONYL-COA EPIMERASE"/>
    <property type="match status" value="1"/>
</dbReference>
<evidence type="ECO:0000256" key="1">
    <source>
        <dbReference type="ARBA" id="ARBA00022723"/>
    </source>
</evidence>
<feature type="domain" description="VOC" evidence="2">
    <location>
        <begin position="152"/>
        <end position="273"/>
    </location>
</feature>
<dbReference type="Proteomes" id="UP001548590">
    <property type="component" value="Unassembled WGS sequence"/>
</dbReference>
<name>A0ABV2CSR1_9RHOO</name>
<feature type="domain" description="VOC" evidence="2">
    <location>
        <begin position="6"/>
        <end position="129"/>
    </location>
</feature>
<keyword evidence="4" id="KW-1185">Reference proteome</keyword>
<dbReference type="InterPro" id="IPR037523">
    <property type="entry name" value="VOC_core"/>
</dbReference>
<evidence type="ECO:0000313" key="4">
    <source>
        <dbReference type="Proteomes" id="UP001548590"/>
    </source>
</evidence>
<dbReference type="PANTHER" id="PTHR43048:SF3">
    <property type="entry name" value="METHYLMALONYL-COA EPIMERASE, MITOCHONDRIAL"/>
    <property type="match status" value="1"/>
</dbReference>
<gene>
    <name evidence="3" type="ORF">ABVT11_14040</name>
</gene>